<dbReference type="AlphaFoldDB" id="A0AAE4V455"/>
<dbReference type="GO" id="GO:0016491">
    <property type="term" value="F:oxidoreductase activity"/>
    <property type="evidence" value="ECO:0007669"/>
    <property type="project" value="UniProtKB-KW"/>
</dbReference>
<evidence type="ECO:0000313" key="5">
    <source>
        <dbReference type="EMBL" id="MDV7267987.1"/>
    </source>
</evidence>
<evidence type="ECO:0000256" key="2">
    <source>
        <dbReference type="ARBA" id="ARBA00023002"/>
    </source>
</evidence>
<dbReference type="InterPro" id="IPR036291">
    <property type="entry name" value="NAD(P)-bd_dom_sf"/>
</dbReference>
<organism evidence="5 6">
    <name type="scientific">Rhodococcus oxybenzonivorans</name>
    <dbReference type="NCBI Taxonomy" id="1990687"/>
    <lineage>
        <taxon>Bacteria</taxon>
        <taxon>Bacillati</taxon>
        <taxon>Actinomycetota</taxon>
        <taxon>Actinomycetes</taxon>
        <taxon>Mycobacteriales</taxon>
        <taxon>Nocardiaceae</taxon>
        <taxon>Rhodococcus</taxon>
    </lineage>
</organism>
<evidence type="ECO:0000313" key="6">
    <source>
        <dbReference type="Proteomes" id="UP001185863"/>
    </source>
</evidence>
<dbReference type="SUPFAM" id="SSF51735">
    <property type="entry name" value="NAD(P)-binding Rossmann-fold domains"/>
    <property type="match status" value="1"/>
</dbReference>
<evidence type="ECO:0000256" key="1">
    <source>
        <dbReference type="ARBA" id="ARBA00006484"/>
    </source>
</evidence>
<dbReference type="GO" id="GO:0016020">
    <property type="term" value="C:membrane"/>
    <property type="evidence" value="ECO:0007669"/>
    <property type="project" value="TreeGrafter"/>
</dbReference>
<dbReference type="InterPro" id="IPR002347">
    <property type="entry name" value="SDR_fam"/>
</dbReference>
<dbReference type="Gene3D" id="3.40.50.720">
    <property type="entry name" value="NAD(P)-binding Rossmann-like Domain"/>
    <property type="match status" value="1"/>
</dbReference>
<reference evidence="5" key="1">
    <citation type="submission" date="2023-10" db="EMBL/GenBank/DDBJ databases">
        <title>Development of a sustainable strategy for remediation of hydrocarbon-contaminated territories based on the waste exchange concept.</title>
        <authorList>
            <person name="Krivoruchko A."/>
        </authorList>
    </citation>
    <scope>NUCLEOTIDE SEQUENCE</scope>
    <source>
        <strain evidence="5">IEGM 68</strain>
    </source>
</reference>
<dbReference type="InterPro" id="IPR057326">
    <property type="entry name" value="KR_dom"/>
</dbReference>
<dbReference type="PANTHER" id="PTHR44196:SF1">
    <property type="entry name" value="DEHYDROGENASE_REDUCTASE SDR FAMILY MEMBER 7B"/>
    <property type="match status" value="1"/>
</dbReference>
<sequence>MARAKFADYLDKNILITGAASGLGLALTHQFVRQGAHVILLGRSADKLEQALTSIQDLGGSGTAQSVSVDVVDNEALQAALEPLLTELGGLDVVINNAGISGEAYIEDVPLSEHHRFMETNYFGCLNVIQATLPYLKASHGTLINVASVAGLLGSFGFSAYCASKHALVGLTEVLKYELEPQGVRVHLVCPSEFMTPMVESLEIARTPENRAATQTIPRVTTELVVAEILDGIDAGIYRIIPGIRTRVLVRVGLALPGLSRWLVARRIGAVYVGPGRPSPRVIHDRRVLSAVGRVALQTGGTAPPRPRLGIVIGGKGVAPGVTPQAGVSIQPPHRHEHPNCCSRTKSRTAACGSQRTNRAALWRWLQSSVRRQSGNSDTQKGSIQ</sequence>
<keyword evidence="2" id="KW-0560">Oxidoreductase</keyword>
<dbReference type="PANTHER" id="PTHR44196">
    <property type="entry name" value="DEHYDROGENASE/REDUCTASE SDR FAMILY MEMBER 7B"/>
    <property type="match status" value="1"/>
</dbReference>
<dbReference type="Proteomes" id="UP001185863">
    <property type="component" value="Unassembled WGS sequence"/>
</dbReference>
<name>A0AAE4V455_9NOCA</name>
<proteinExistence type="inferred from homology"/>
<gene>
    <name evidence="5" type="ORF">R4315_26040</name>
</gene>
<evidence type="ECO:0000259" key="4">
    <source>
        <dbReference type="SMART" id="SM00822"/>
    </source>
</evidence>
<protein>
    <submittedName>
        <fullName evidence="5">SDR family NAD(P)-dependent oxidoreductase</fullName>
    </submittedName>
</protein>
<comment type="similarity">
    <text evidence="1 3">Belongs to the short-chain dehydrogenases/reductases (SDR) family.</text>
</comment>
<dbReference type="RefSeq" id="WP_317747075.1">
    <property type="nucleotide sequence ID" value="NZ_JAWLUP010000119.1"/>
</dbReference>
<comment type="caution">
    <text evidence="5">The sequence shown here is derived from an EMBL/GenBank/DDBJ whole genome shotgun (WGS) entry which is preliminary data.</text>
</comment>
<dbReference type="EMBL" id="JAWLUP010000119">
    <property type="protein sequence ID" value="MDV7267987.1"/>
    <property type="molecule type" value="Genomic_DNA"/>
</dbReference>
<dbReference type="PRINTS" id="PR00080">
    <property type="entry name" value="SDRFAMILY"/>
</dbReference>
<dbReference type="Pfam" id="PF00106">
    <property type="entry name" value="adh_short"/>
    <property type="match status" value="1"/>
</dbReference>
<dbReference type="SMART" id="SM00822">
    <property type="entry name" value="PKS_KR"/>
    <property type="match status" value="1"/>
</dbReference>
<accession>A0AAE4V455</accession>
<feature type="domain" description="Ketoreductase" evidence="4">
    <location>
        <begin position="12"/>
        <end position="192"/>
    </location>
</feature>
<evidence type="ECO:0000256" key="3">
    <source>
        <dbReference type="RuleBase" id="RU000363"/>
    </source>
</evidence>
<dbReference type="PRINTS" id="PR00081">
    <property type="entry name" value="GDHRDH"/>
</dbReference>